<dbReference type="UniPathway" id="UPA00219"/>
<dbReference type="InterPro" id="IPR004101">
    <property type="entry name" value="Mur_ligase_C"/>
</dbReference>
<dbReference type="Pfam" id="PF02875">
    <property type="entry name" value="Mur_ligase_C"/>
    <property type="match status" value="1"/>
</dbReference>
<evidence type="ECO:0000256" key="5">
    <source>
        <dbReference type="ARBA" id="ARBA00022598"/>
    </source>
</evidence>
<dbReference type="AlphaFoldDB" id="A0A6J7EAP7"/>
<dbReference type="GO" id="GO:0005524">
    <property type="term" value="F:ATP binding"/>
    <property type="evidence" value="ECO:0007669"/>
    <property type="project" value="UniProtKB-KW"/>
</dbReference>
<comment type="subcellular location">
    <subcellularLocation>
        <location evidence="1">Cytoplasm</location>
    </subcellularLocation>
</comment>
<evidence type="ECO:0000259" key="9">
    <source>
        <dbReference type="Pfam" id="PF01225"/>
    </source>
</evidence>
<dbReference type="EC" id="6.3.2.8" evidence="3"/>
<evidence type="ECO:0000259" key="10">
    <source>
        <dbReference type="Pfam" id="PF02875"/>
    </source>
</evidence>
<evidence type="ECO:0000259" key="11">
    <source>
        <dbReference type="Pfam" id="PF08245"/>
    </source>
</evidence>
<dbReference type="SUPFAM" id="SSF51984">
    <property type="entry name" value="MurCD N-terminal domain"/>
    <property type="match status" value="1"/>
</dbReference>
<feature type="domain" description="Mur ligase central" evidence="11">
    <location>
        <begin position="130"/>
        <end position="305"/>
    </location>
</feature>
<evidence type="ECO:0000313" key="12">
    <source>
        <dbReference type="EMBL" id="CAB4878415.1"/>
    </source>
</evidence>
<dbReference type="SUPFAM" id="SSF53244">
    <property type="entry name" value="MurD-like peptide ligases, peptide-binding domain"/>
    <property type="match status" value="1"/>
</dbReference>
<evidence type="ECO:0000256" key="4">
    <source>
        <dbReference type="ARBA" id="ARBA00022490"/>
    </source>
</evidence>
<dbReference type="NCBIfam" id="TIGR01082">
    <property type="entry name" value="murC"/>
    <property type="match status" value="1"/>
</dbReference>
<dbReference type="Gene3D" id="3.40.1190.10">
    <property type="entry name" value="Mur-like, catalytic domain"/>
    <property type="match status" value="1"/>
</dbReference>
<dbReference type="PANTHER" id="PTHR43445">
    <property type="entry name" value="UDP-N-ACETYLMURAMATE--L-ALANINE LIGASE-RELATED"/>
    <property type="match status" value="1"/>
</dbReference>
<keyword evidence="4" id="KW-0963">Cytoplasm</keyword>
<dbReference type="GO" id="GO:0009252">
    <property type="term" value="P:peptidoglycan biosynthetic process"/>
    <property type="evidence" value="ECO:0007669"/>
    <property type="project" value="UniProtKB-UniPathway"/>
</dbReference>
<keyword evidence="6" id="KW-0547">Nucleotide-binding</keyword>
<dbReference type="HAMAP" id="MF_00046">
    <property type="entry name" value="MurC"/>
    <property type="match status" value="1"/>
</dbReference>
<dbReference type="SUPFAM" id="SSF53623">
    <property type="entry name" value="MurD-like peptide ligases, catalytic domain"/>
    <property type="match status" value="1"/>
</dbReference>
<evidence type="ECO:0000256" key="3">
    <source>
        <dbReference type="ARBA" id="ARBA00012211"/>
    </source>
</evidence>
<dbReference type="InterPro" id="IPR005758">
    <property type="entry name" value="UDP-N-AcMur_Ala_ligase_MurC"/>
</dbReference>
<dbReference type="PANTHER" id="PTHR43445:SF3">
    <property type="entry name" value="UDP-N-ACETYLMURAMATE--L-ALANINE LIGASE"/>
    <property type="match status" value="1"/>
</dbReference>
<dbReference type="GO" id="GO:0005737">
    <property type="term" value="C:cytoplasm"/>
    <property type="evidence" value="ECO:0007669"/>
    <property type="project" value="UniProtKB-SubCell"/>
</dbReference>
<dbReference type="InterPro" id="IPR050061">
    <property type="entry name" value="MurCDEF_pg_biosynth"/>
</dbReference>
<dbReference type="Pfam" id="PF01225">
    <property type="entry name" value="Mur_ligase"/>
    <property type="match status" value="1"/>
</dbReference>
<dbReference type="InterPro" id="IPR036565">
    <property type="entry name" value="Mur-like_cat_sf"/>
</dbReference>
<sequence>MTESNAEQRREPVPAPVAPIDLGAPQRLHVVGVGGPGMSAIAIVLAEMGHSVSGSDIRDKPVLDRLRAAGVQVHIGHQRQHVHGVDAVTASTAVPGRNVELDEARSTGVQVLRRAGMLAGICARARSLGVAGTHGKTTTTSMLMLVLAEAGLKPSFVVGGDVTDMGTGAQWTGGEWLVVEADESDGTHLELPLYGTILTNVEVDHLDFYGSFEGIVAGFDQYLAQIAGPKVLCADDPVCARLAQLHGAITYGFAESAHYRAIDLQAESGSFRFAVEHLGALLGEVHLPLRGRHNVQNATGVIAMAMSVGVSFADAVTALGRFGGVARRFDIRGQHGGATFVDDYAHLPTEIAVVLAAARGSGDEWQRTVAVFQPNRYNRMEEMWPEYRDAFVDADIVVITDIFASGTEPIPGVTGKLVVNAVLDAHPHSQVVWLPRRHDLIEYLARVLRPGDVAISMGCGDIASLPAEVISRRSDMEMSPP</sequence>
<comment type="catalytic activity">
    <reaction evidence="8">
        <text>UDP-N-acetyl-alpha-D-muramate + L-alanine + ATP = UDP-N-acetyl-alpha-D-muramoyl-L-alanine + ADP + phosphate + H(+)</text>
        <dbReference type="Rhea" id="RHEA:23372"/>
        <dbReference type="ChEBI" id="CHEBI:15378"/>
        <dbReference type="ChEBI" id="CHEBI:30616"/>
        <dbReference type="ChEBI" id="CHEBI:43474"/>
        <dbReference type="ChEBI" id="CHEBI:57972"/>
        <dbReference type="ChEBI" id="CHEBI:70757"/>
        <dbReference type="ChEBI" id="CHEBI:83898"/>
        <dbReference type="ChEBI" id="CHEBI:456216"/>
        <dbReference type="EC" id="6.3.2.8"/>
    </reaction>
</comment>
<dbReference type="Pfam" id="PF08245">
    <property type="entry name" value="Mur_ligase_M"/>
    <property type="match status" value="1"/>
</dbReference>
<evidence type="ECO:0000256" key="6">
    <source>
        <dbReference type="ARBA" id="ARBA00022741"/>
    </source>
</evidence>
<name>A0A6J7EAP7_9ZZZZ</name>
<dbReference type="InterPro" id="IPR000713">
    <property type="entry name" value="Mur_ligase_N"/>
</dbReference>
<dbReference type="Gene3D" id="3.90.190.20">
    <property type="entry name" value="Mur ligase, C-terminal domain"/>
    <property type="match status" value="1"/>
</dbReference>
<organism evidence="12">
    <name type="scientific">freshwater metagenome</name>
    <dbReference type="NCBI Taxonomy" id="449393"/>
    <lineage>
        <taxon>unclassified sequences</taxon>
        <taxon>metagenomes</taxon>
        <taxon>ecological metagenomes</taxon>
    </lineage>
</organism>
<evidence type="ECO:0000256" key="7">
    <source>
        <dbReference type="ARBA" id="ARBA00022840"/>
    </source>
</evidence>
<feature type="domain" description="Mur ligase C-terminal" evidence="10">
    <location>
        <begin position="327"/>
        <end position="460"/>
    </location>
</feature>
<dbReference type="InterPro" id="IPR036615">
    <property type="entry name" value="Mur_ligase_C_dom_sf"/>
</dbReference>
<evidence type="ECO:0000256" key="1">
    <source>
        <dbReference type="ARBA" id="ARBA00004496"/>
    </source>
</evidence>
<evidence type="ECO:0000256" key="8">
    <source>
        <dbReference type="ARBA" id="ARBA00047833"/>
    </source>
</evidence>
<feature type="domain" description="Mur ligase N-terminal catalytic" evidence="9">
    <location>
        <begin position="28"/>
        <end position="124"/>
    </location>
</feature>
<gene>
    <name evidence="12" type="ORF">UFOPK3376_01272</name>
</gene>
<dbReference type="GO" id="GO:0008763">
    <property type="term" value="F:UDP-N-acetylmuramate-L-alanine ligase activity"/>
    <property type="evidence" value="ECO:0007669"/>
    <property type="project" value="UniProtKB-EC"/>
</dbReference>
<proteinExistence type="inferred from homology"/>
<dbReference type="Gene3D" id="3.40.50.720">
    <property type="entry name" value="NAD(P)-binding Rossmann-like Domain"/>
    <property type="match status" value="1"/>
</dbReference>
<protein>
    <recommendedName>
        <fullName evidence="3">UDP-N-acetylmuramate--L-alanine ligase</fullName>
        <ecNumber evidence="3">6.3.2.8</ecNumber>
    </recommendedName>
</protein>
<comment type="pathway">
    <text evidence="2">Cell wall biogenesis; peptidoglycan biosynthesis.</text>
</comment>
<accession>A0A6J7EAP7</accession>
<keyword evidence="5" id="KW-0436">Ligase</keyword>
<reference evidence="12" key="1">
    <citation type="submission" date="2020-05" db="EMBL/GenBank/DDBJ databases">
        <authorList>
            <person name="Chiriac C."/>
            <person name="Salcher M."/>
            <person name="Ghai R."/>
            <person name="Kavagutti S V."/>
        </authorList>
    </citation>
    <scope>NUCLEOTIDE SEQUENCE</scope>
</reference>
<dbReference type="EMBL" id="CAFBLP010000026">
    <property type="protein sequence ID" value="CAB4878415.1"/>
    <property type="molecule type" value="Genomic_DNA"/>
</dbReference>
<keyword evidence="7" id="KW-0067">ATP-binding</keyword>
<dbReference type="InterPro" id="IPR013221">
    <property type="entry name" value="Mur_ligase_cen"/>
</dbReference>
<evidence type="ECO:0000256" key="2">
    <source>
        <dbReference type="ARBA" id="ARBA00004752"/>
    </source>
</evidence>